<organism evidence="1">
    <name type="scientific">marine sediment metagenome</name>
    <dbReference type="NCBI Taxonomy" id="412755"/>
    <lineage>
        <taxon>unclassified sequences</taxon>
        <taxon>metagenomes</taxon>
        <taxon>ecological metagenomes</taxon>
    </lineage>
</organism>
<reference evidence="1" key="1">
    <citation type="journal article" date="2014" name="Front. Microbiol.">
        <title>High frequency of phylogenetically diverse reductive dehalogenase-homologous genes in deep subseafloor sedimentary metagenomes.</title>
        <authorList>
            <person name="Kawai M."/>
            <person name="Futagami T."/>
            <person name="Toyoda A."/>
            <person name="Takaki Y."/>
            <person name="Nishi S."/>
            <person name="Hori S."/>
            <person name="Arai W."/>
            <person name="Tsubouchi T."/>
            <person name="Morono Y."/>
            <person name="Uchiyama I."/>
            <person name="Ito T."/>
            <person name="Fujiyama A."/>
            <person name="Inagaki F."/>
            <person name="Takami H."/>
        </authorList>
    </citation>
    <scope>NUCLEOTIDE SEQUENCE</scope>
    <source>
        <strain evidence="1">Expedition CK06-06</strain>
    </source>
</reference>
<comment type="caution">
    <text evidence="1">The sequence shown here is derived from an EMBL/GenBank/DDBJ whole genome shotgun (WGS) entry which is preliminary data.</text>
</comment>
<dbReference type="AlphaFoldDB" id="X0YIU5"/>
<accession>X0YIU5</accession>
<proteinExistence type="predicted"/>
<name>X0YIU5_9ZZZZ</name>
<dbReference type="InterPro" id="IPR013783">
    <property type="entry name" value="Ig-like_fold"/>
</dbReference>
<evidence type="ECO:0000313" key="1">
    <source>
        <dbReference type="EMBL" id="GAG55885.1"/>
    </source>
</evidence>
<protein>
    <recommendedName>
        <fullName evidence="2">Fibronectin type-III domain-containing protein</fullName>
    </recommendedName>
</protein>
<dbReference type="EMBL" id="BART01007296">
    <property type="protein sequence ID" value="GAG55885.1"/>
    <property type="molecule type" value="Genomic_DNA"/>
</dbReference>
<evidence type="ECO:0008006" key="2">
    <source>
        <dbReference type="Google" id="ProtNLM"/>
    </source>
</evidence>
<feature type="non-terminal residue" evidence="1">
    <location>
        <position position="1"/>
    </location>
</feature>
<dbReference type="InterPro" id="IPR036116">
    <property type="entry name" value="FN3_sf"/>
</dbReference>
<dbReference type="SUPFAM" id="SSF49265">
    <property type="entry name" value="Fibronectin type III"/>
    <property type="match status" value="1"/>
</dbReference>
<dbReference type="Gene3D" id="2.60.40.10">
    <property type="entry name" value="Immunoglobulins"/>
    <property type="match status" value="1"/>
</dbReference>
<gene>
    <name evidence="1" type="ORF">S01H4_16629</name>
</gene>
<sequence>VTTQVVKDVVGDTATGQGTITDLGGANLTQYGHCWDTSTNPTTTDSSSGYWGKTSLGAKTSIGTFESSVTNLTPGTGYFMRAYAINAIGTSYGANVYFVASLSRAGYIWMEGSWFRGFDENAIEGKYIRTADVDDTAVNGEIEFPISSNWAYDHAAANTVALNDNKILAWMGL</sequence>